<organism evidence="1 2">
    <name type="scientific">Hohenbuehelia grisea</name>
    <dbReference type="NCBI Taxonomy" id="104357"/>
    <lineage>
        <taxon>Eukaryota</taxon>
        <taxon>Fungi</taxon>
        <taxon>Dikarya</taxon>
        <taxon>Basidiomycota</taxon>
        <taxon>Agaricomycotina</taxon>
        <taxon>Agaricomycetes</taxon>
        <taxon>Agaricomycetidae</taxon>
        <taxon>Agaricales</taxon>
        <taxon>Pleurotineae</taxon>
        <taxon>Pleurotaceae</taxon>
        <taxon>Hohenbuehelia</taxon>
    </lineage>
</organism>
<dbReference type="Proteomes" id="UP001556367">
    <property type="component" value="Unassembled WGS sequence"/>
</dbReference>
<comment type="caution">
    <text evidence="1">The sequence shown here is derived from an EMBL/GenBank/DDBJ whole genome shotgun (WGS) entry which is preliminary data.</text>
</comment>
<protein>
    <submittedName>
        <fullName evidence="1">Uncharacterized protein</fullName>
    </submittedName>
</protein>
<keyword evidence="2" id="KW-1185">Reference proteome</keyword>
<evidence type="ECO:0000313" key="1">
    <source>
        <dbReference type="EMBL" id="KAL0957949.1"/>
    </source>
</evidence>
<sequence>MHFDGSVHTANYLRNNFSGETIDSGQQIPGGAENAVQSLVFHLRNNRNKELIDSMRNIKCQLPGDVESYVLKLPEERHHKARQVQLSARLMVQAGWCRQAENFSMFQCLAYPEFALVGSLVSGSIDERNVTIAVYEADVNKVGPLPHRAVKTW</sequence>
<dbReference type="EMBL" id="JASNQZ010000004">
    <property type="protein sequence ID" value="KAL0957949.1"/>
    <property type="molecule type" value="Genomic_DNA"/>
</dbReference>
<reference evidence="2" key="1">
    <citation type="submission" date="2024-06" db="EMBL/GenBank/DDBJ databases">
        <title>Multi-omics analyses provide insights into the biosynthesis of the anticancer antibiotic pleurotin in Hohenbuehelia grisea.</title>
        <authorList>
            <person name="Weaver J.A."/>
            <person name="Alberti F."/>
        </authorList>
    </citation>
    <scope>NUCLEOTIDE SEQUENCE [LARGE SCALE GENOMIC DNA]</scope>
    <source>
        <strain evidence="2">T-177</strain>
    </source>
</reference>
<name>A0ABR3JQ55_9AGAR</name>
<accession>A0ABR3JQ55</accession>
<gene>
    <name evidence="1" type="ORF">HGRIS_000130</name>
</gene>
<evidence type="ECO:0000313" key="2">
    <source>
        <dbReference type="Proteomes" id="UP001556367"/>
    </source>
</evidence>
<proteinExistence type="predicted"/>